<dbReference type="AlphaFoldDB" id="C5T2V2"/>
<keyword evidence="1 2" id="KW-0812">Transmembrane</keyword>
<dbReference type="PATRIC" id="fig|573060.9.peg.3972"/>
<dbReference type="Proteomes" id="UP000003856">
    <property type="component" value="Unassembled WGS sequence"/>
</dbReference>
<keyword evidence="3" id="KW-1185">Reference proteome</keyword>
<feature type="transmembrane region" description="Helical" evidence="1">
    <location>
        <begin position="44"/>
        <end position="63"/>
    </location>
</feature>
<comment type="caution">
    <text evidence="2">The sequence shown here is derived from an EMBL/GenBank/DDBJ whole genome shotgun (WGS) entry which is preliminary data.</text>
</comment>
<feature type="transmembrane region" description="Helical" evidence="1">
    <location>
        <begin position="99"/>
        <end position="118"/>
    </location>
</feature>
<dbReference type="EMBL" id="ACQT01000023">
    <property type="protein sequence ID" value="EER61223.1"/>
    <property type="molecule type" value="Genomic_DNA"/>
</dbReference>
<evidence type="ECO:0000256" key="1">
    <source>
        <dbReference type="SAM" id="Phobius"/>
    </source>
</evidence>
<evidence type="ECO:0000313" key="3">
    <source>
        <dbReference type="Proteomes" id="UP000003856"/>
    </source>
</evidence>
<feature type="transmembrane region" description="Helical" evidence="1">
    <location>
        <begin position="125"/>
        <end position="148"/>
    </location>
</feature>
<keyword evidence="1" id="KW-0472">Membrane</keyword>
<reference evidence="2 3" key="1">
    <citation type="submission" date="2009-05" db="EMBL/GenBank/DDBJ databases">
        <title>The draft genome of Acidovorax delafieldii 2AN.</title>
        <authorList>
            <consortium name="US DOE Joint Genome Institute (JGI-PGF)"/>
            <person name="Lucas S."/>
            <person name="Copeland A."/>
            <person name="Lapidus A."/>
            <person name="Glavina del Rio T."/>
            <person name="Tice H."/>
            <person name="Bruce D."/>
            <person name="Goodwin L."/>
            <person name="Pitluck S."/>
            <person name="Larimer F."/>
            <person name="Land M.L."/>
            <person name="Hauser L."/>
            <person name="Shelobolina E.S."/>
            <person name="Picardal F."/>
            <person name="Roden E."/>
            <person name="Emerson D."/>
        </authorList>
    </citation>
    <scope>NUCLEOTIDE SEQUENCE [LARGE SCALE GENOMIC DNA]</scope>
    <source>
        <strain evidence="2 3">2AN</strain>
    </source>
</reference>
<organism evidence="2 3">
    <name type="scientific">Acidovorax delafieldii 2AN</name>
    <dbReference type="NCBI Taxonomy" id="573060"/>
    <lineage>
        <taxon>Bacteria</taxon>
        <taxon>Pseudomonadati</taxon>
        <taxon>Pseudomonadota</taxon>
        <taxon>Betaproteobacteria</taxon>
        <taxon>Burkholderiales</taxon>
        <taxon>Comamonadaceae</taxon>
        <taxon>Acidovorax</taxon>
    </lineage>
</organism>
<accession>C5T2V2</accession>
<protein>
    <submittedName>
        <fullName evidence="2">Putative inner membrane transmembrane protein</fullName>
    </submittedName>
</protein>
<feature type="transmembrane region" description="Helical" evidence="1">
    <location>
        <begin position="171"/>
        <end position="192"/>
    </location>
</feature>
<proteinExistence type="predicted"/>
<gene>
    <name evidence="2" type="ORF">AcdelDRAFT_1232</name>
</gene>
<sequence>MRWAVALAVVTALAAILAWQLDLWHWRVVGAATEAKEFRSLTRLLLWFGWPAWPLAAWTLWRWRKQLVNRQLHRHLWLPLWFSLVSVGATFTTQPADRALLVGLPAMAALAAFALPTFRRSMAALIDWFTLLFFSASALAIWVVWFAMQTGVPAQPAANVAKLAPGFTPEFSWLALVVALAASIAWCRLVWWRAARNRAAIWKSLVLPASGAALGWLLLTTLWLPLLDYARSYAPQARKLVTALGPEPGCIQMYGLSRPQVAALQYHAQLRLLPARQAQECPWLVTDSEAWPAPADLVNPEHWTQEAAIGRPTDKNEFILLFRRTAAPD</sequence>
<evidence type="ECO:0000313" key="2">
    <source>
        <dbReference type="EMBL" id="EER61223.1"/>
    </source>
</evidence>
<feature type="transmembrane region" description="Helical" evidence="1">
    <location>
        <begin position="75"/>
        <end position="93"/>
    </location>
</feature>
<feature type="transmembrane region" description="Helical" evidence="1">
    <location>
        <begin position="204"/>
        <end position="226"/>
    </location>
</feature>
<name>C5T2V2_ACIDE</name>
<keyword evidence="1" id="KW-1133">Transmembrane helix</keyword>